<evidence type="ECO:0000313" key="22">
    <source>
        <dbReference type="Proteomes" id="UP000283087"/>
    </source>
</evidence>
<dbReference type="InterPro" id="IPR042240">
    <property type="entry name" value="CHASE_sf"/>
</dbReference>
<dbReference type="SMART" id="SM00388">
    <property type="entry name" value="HisKA"/>
    <property type="match status" value="1"/>
</dbReference>
<evidence type="ECO:0000256" key="11">
    <source>
        <dbReference type="ARBA" id="ARBA00023136"/>
    </source>
</evidence>
<reference evidence="21 22" key="1">
    <citation type="submission" date="2018-11" db="EMBL/GenBank/DDBJ databases">
        <title>The draft genome sequence of Amphritea opalescens ANRC-JH13T.</title>
        <authorList>
            <person name="Fang Z."/>
            <person name="Zhang Y."/>
            <person name="Han X."/>
        </authorList>
    </citation>
    <scope>NUCLEOTIDE SEQUENCE [LARGE SCALE GENOMIC DNA]</scope>
    <source>
        <strain evidence="21 22">ANRC-JH13</strain>
    </source>
</reference>
<dbReference type="InterPro" id="IPR004358">
    <property type="entry name" value="Sig_transdc_His_kin-like_C"/>
</dbReference>
<evidence type="ECO:0000256" key="8">
    <source>
        <dbReference type="ARBA" id="ARBA00022840"/>
    </source>
</evidence>
<feature type="domain" description="HPt" evidence="20">
    <location>
        <begin position="1143"/>
        <end position="1240"/>
    </location>
</feature>
<dbReference type="Pfam" id="PF00072">
    <property type="entry name" value="Response_reg"/>
    <property type="match status" value="1"/>
</dbReference>
<dbReference type="CDD" id="cd00082">
    <property type="entry name" value="HisKA"/>
    <property type="match status" value="1"/>
</dbReference>
<comment type="subcellular location">
    <subcellularLocation>
        <location evidence="2">Cell membrane</location>
        <topology evidence="2">Multi-pass membrane protein</topology>
    </subcellularLocation>
</comment>
<evidence type="ECO:0000256" key="3">
    <source>
        <dbReference type="ARBA" id="ARBA00012438"/>
    </source>
</evidence>
<keyword evidence="22" id="KW-1185">Reference proteome</keyword>
<keyword evidence="11 15" id="KW-0472">Membrane</keyword>
<dbReference type="PROSITE" id="PS50839">
    <property type="entry name" value="CHASE"/>
    <property type="match status" value="1"/>
</dbReference>
<keyword evidence="8" id="KW-0067">ATP-binding</keyword>
<dbReference type="SMART" id="SM01079">
    <property type="entry name" value="CHASE"/>
    <property type="match status" value="1"/>
</dbReference>
<dbReference type="CDD" id="cd17546">
    <property type="entry name" value="REC_hyHK_CKI1_RcsC-like"/>
    <property type="match status" value="1"/>
</dbReference>
<evidence type="ECO:0000259" key="20">
    <source>
        <dbReference type="PROSITE" id="PS50894"/>
    </source>
</evidence>
<dbReference type="Gene3D" id="3.30.450.20">
    <property type="entry name" value="PAS domain"/>
    <property type="match status" value="2"/>
</dbReference>
<dbReference type="Gene3D" id="1.10.287.130">
    <property type="match status" value="1"/>
</dbReference>
<dbReference type="InterPro" id="IPR008207">
    <property type="entry name" value="Sig_transdc_His_kin_Hpt_dom"/>
</dbReference>
<dbReference type="Gene3D" id="3.30.565.10">
    <property type="entry name" value="Histidine kinase-like ATPase, C-terminal domain"/>
    <property type="match status" value="1"/>
</dbReference>
<dbReference type="PROSITE" id="PS50109">
    <property type="entry name" value="HIS_KIN"/>
    <property type="match status" value="1"/>
</dbReference>
<dbReference type="InterPro" id="IPR000700">
    <property type="entry name" value="PAS-assoc_C"/>
</dbReference>
<dbReference type="InterPro" id="IPR035965">
    <property type="entry name" value="PAS-like_dom_sf"/>
</dbReference>
<evidence type="ECO:0000256" key="2">
    <source>
        <dbReference type="ARBA" id="ARBA00004651"/>
    </source>
</evidence>
<dbReference type="Gene3D" id="1.20.120.160">
    <property type="entry name" value="HPT domain"/>
    <property type="match status" value="1"/>
</dbReference>
<sequence length="1328" mass="147387">MPTQPATYRISIRQFLEHRPIIAWVVLFVSLVLTGLAWYISDSAVKQRAGERFSFQVQDVHKAMEQRMAEYAMALRSGSGLFNVANDLDRKDWKAFTDTLDLQEHFPGIQGLGYAVMVEPEDLNAHQKAIRGEGFQNYSIKPPGPRDLYSAIVYLEPFDWRNQRAFGFDMYSEPTRRQAMNIARDTGKPTVSGRVTLVQETDTDTQYGFLMYYPLYRSGEPVETLAQRRKALFGYVFSAFRMGDFMQGILGSGQDHIDFEIYDGSKASADKILYNNVPGISPRYGAEGHDPAFDGLYVLDMGGHNWSLYLYSRPGYLTGAEKSQPIIVAICGLVFDLLLFWIVANLSFSQKAAQRLAREMTEELSVSEERHRLLFSNAGVVMLLSDPEDGSIFDANLGALEFYGYGIDAFKRMTLDSLSSSSASLQTNQEKLIRLTHILANGDERVVELRNGKIEMAHRTLILSIIIDVTRRQQAEEALKASERRYHEVFELAPVPMMLLERASGQFLMINHAAEIHYGYNRDEFKGMMLTDMVVDGCTLPTLIATDLSQESVHRKKDGSEIRVELTARPIIYQDQEVIIVAVVDVTERAKASEMLEQARQQAEAVSQAKSEFVANMSHEIRTPMNAIVGLSQLLTEFDLPDTARDYIMRMFNASRALLSLLNDILDYSKMDANRLALEHTEFQLEEVVTRSIDLFAIDAHEKGLRLYLDLPAYLPAKVIGDPLRLGQVLNNLIGNAVKFTAEGEIVLTVDAVCEADQIRLGFRVSDTGPGMPEDQIHLLFDSFSQLDASTTRKYGGTGLGLAICRSLAELMGGSIEASSVFGKGSEFRFSAMVGRVPGSDHLLEGRLEGVTVLMVDTQPTGQRISYDLLTSLGASVTVVSSEAEGLDSPELLQADLIMFDSSSRSHWPALSAELEQRGRARHVLLMINSDESAAELIGTPSQPDAVIIKPVTPRRLYNGVLRSLGRGPKPMAADYLDQSEVLKGKRILLVEDQETNQLVAKVMLKKLGVSVDLASDGLEALDQLATNAYDLVLMDLQMPNLDGFAATKDYRASEPAGQHLPIIAMTAAILEEDKAAAIKVGMDGYITKPIELTQLATTLQRYFKADEIVASFSDAPMAPEGCGENEQTWISFDQLQQRLGNDEAALQGLLRAFSDDLRRLDAQLLPAVVAGTSPSLLRQTLHSLKGIAGNVGALPLQREAASLELEIADLNHFHAASLEQLLQIISCTLEYIQPHLQQPETEGSDDLSEESAAELEQLLQQIAALVDRHRLVPADLIAKLDTYKHFTSGHWLQGLIRAIDGFDYPHAQQIIKTHWQQENDAQEGPSD</sequence>
<evidence type="ECO:0000256" key="5">
    <source>
        <dbReference type="ARBA" id="ARBA00022553"/>
    </source>
</evidence>
<gene>
    <name evidence="21" type="ORF">EH243_02200</name>
</gene>
<dbReference type="SMART" id="SM00387">
    <property type="entry name" value="HATPase_c"/>
    <property type="match status" value="1"/>
</dbReference>
<dbReference type="InterPro" id="IPR003661">
    <property type="entry name" value="HisK_dim/P_dom"/>
</dbReference>
<dbReference type="SUPFAM" id="SSF52172">
    <property type="entry name" value="CheY-like"/>
    <property type="match status" value="2"/>
</dbReference>
<dbReference type="InterPro" id="IPR011006">
    <property type="entry name" value="CheY-like_superfamily"/>
</dbReference>
<dbReference type="InterPro" id="IPR036890">
    <property type="entry name" value="HATPase_C_sf"/>
</dbReference>
<keyword evidence="14" id="KW-0175">Coiled coil</keyword>
<dbReference type="InterPro" id="IPR003594">
    <property type="entry name" value="HATPase_dom"/>
</dbReference>
<keyword evidence="6 15" id="KW-0812">Transmembrane</keyword>
<dbReference type="InterPro" id="IPR036097">
    <property type="entry name" value="HisK_dim/P_sf"/>
</dbReference>
<dbReference type="SUPFAM" id="SSF47226">
    <property type="entry name" value="Histidine-containing phosphotransfer domain, HPT domain"/>
    <property type="match status" value="1"/>
</dbReference>
<dbReference type="SMART" id="SM00448">
    <property type="entry name" value="REC"/>
    <property type="match status" value="1"/>
</dbReference>
<dbReference type="NCBIfam" id="TIGR00229">
    <property type="entry name" value="sensory_box"/>
    <property type="match status" value="2"/>
</dbReference>
<dbReference type="SUPFAM" id="SSF47384">
    <property type="entry name" value="Homodimeric domain of signal transducing histidine kinase"/>
    <property type="match status" value="1"/>
</dbReference>
<dbReference type="Gene3D" id="3.40.50.2300">
    <property type="match status" value="2"/>
</dbReference>
<evidence type="ECO:0000313" key="21">
    <source>
        <dbReference type="EMBL" id="RTE67047.1"/>
    </source>
</evidence>
<protein>
    <recommendedName>
        <fullName evidence="3">histidine kinase</fullName>
        <ecNumber evidence="3">2.7.13.3</ecNumber>
    </recommendedName>
</protein>
<evidence type="ECO:0000256" key="10">
    <source>
        <dbReference type="ARBA" id="ARBA00023012"/>
    </source>
</evidence>
<dbReference type="SUPFAM" id="SSF55874">
    <property type="entry name" value="ATPase domain of HSP90 chaperone/DNA topoisomerase II/histidine kinase"/>
    <property type="match status" value="1"/>
</dbReference>
<evidence type="ECO:0000256" key="12">
    <source>
        <dbReference type="PROSITE-ProRule" id="PRU00110"/>
    </source>
</evidence>
<dbReference type="GO" id="GO:0000155">
    <property type="term" value="F:phosphorelay sensor kinase activity"/>
    <property type="evidence" value="ECO:0007669"/>
    <property type="project" value="InterPro"/>
</dbReference>
<feature type="domain" description="Response regulatory" evidence="17">
    <location>
        <begin position="987"/>
        <end position="1104"/>
    </location>
</feature>
<dbReference type="PANTHER" id="PTHR45339:SF1">
    <property type="entry name" value="HYBRID SIGNAL TRANSDUCTION HISTIDINE KINASE J"/>
    <property type="match status" value="1"/>
</dbReference>
<evidence type="ECO:0000259" key="18">
    <source>
        <dbReference type="PROSITE" id="PS50113"/>
    </source>
</evidence>
<feature type="modified residue" description="Phosphohistidine" evidence="12">
    <location>
        <position position="1183"/>
    </location>
</feature>
<keyword evidence="10" id="KW-0902">Two-component regulatory system</keyword>
<feature type="modified residue" description="4-aspartylphosphate" evidence="13">
    <location>
        <position position="896"/>
    </location>
</feature>
<dbReference type="SUPFAM" id="SSF55785">
    <property type="entry name" value="PYP-like sensor domain (PAS domain)"/>
    <property type="match status" value="2"/>
</dbReference>
<comment type="caution">
    <text evidence="21">The sequence shown here is derived from an EMBL/GenBank/DDBJ whole genome shotgun (WGS) entry which is preliminary data.</text>
</comment>
<dbReference type="EC" id="2.7.13.3" evidence="3"/>
<evidence type="ECO:0000259" key="19">
    <source>
        <dbReference type="PROSITE" id="PS50839"/>
    </source>
</evidence>
<evidence type="ECO:0000256" key="1">
    <source>
        <dbReference type="ARBA" id="ARBA00000085"/>
    </source>
</evidence>
<evidence type="ECO:0000256" key="15">
    <source>
        <dbReference type="SAM" id="Phobius"/>
    </source>
</evidence>
<dbReference type="EMBL" id="RQXW01000002">
    <property type="protein sequence ID" value="RTE67047.1"/>
    <property type="molecule type" value="Genomic_DNA"/>
</dbReference>
<evidence type="ECO:0000256" key="7">
    <source>
        <dbReference type="ARBA" id="ARBA00022741"/>
    </source>
</evidence>
<dbReference type="FunFam" id="3.30.565.10:FF:000010">
    <property type="entry name" value="Sensor histidine kinase RcsC"/>
    <property type="match status" value="1"/>
</dbReference>
<accession>A0A430KU82</accession>
<keyword evidence="4" id="KW-1003">Cell membrane</keyword>
<dbReference type="InterPro" id="IPR000014">
    <property type="entry name" value="PAS"/>
</dbReference>
<feature type="domain" description="Response regulatory" evidence="17">
    <location>
        <begin position="852"/>
        <end position="965"/>
    </location>
</feature>
<dbReference type="PROSITE" id="PS50894">
    <property type="entry name" value="HPT"/>
    <property type="match status" value="1"/>
</dbReference>
<proteinExistence type="predicted"/>
<keyword evidence="9 15" id="KW-1133">Transmembrane helix</keyword>
<keyword evidence="5 13" id="KW-0597">Phosphoprotein</keyword>
<dbReference type="OrthoDB" id="6110612at2"/>
<comment type="catalytic activity">
    <reaction evidence="1">
        <text>ATP + protein L-histidine = ADP + protein N-phospho-L-histidine.</text>
        <dbReference type="EC" id="2.7.13.3"/>
    </reaction>
</comment>
<dbReference type="GO" id="GO:0005886">
    <property type="term" value="C:plasma membrane"/>
    <property type="evidence" value="ECO:0007669"/>
    <property type="project" value="UniProtKB-SubCell"/>
</dbReference>
<evidence type="ECO:0000256" key="9">
    <source>
        <dbReference type="ARBA" id="ARBA00022989"/>
    </source>
</evidence>
<dbReference type="PROSITE" id="PS50110">
    <property type="entry name" value="RESPONSE_REGULATORY"/>
    <property type="match status" value="2"/>
</dbReference>
<dbReference type="RefSeq" id="WP_126157014.1">
    <property type="nucleotide sequence ID" value="NZ_RQXW01000002.1"/>
</dbReference>
<evidence type="ECO:0000256" key="14">
    <source>
        <dbReference type="SAM" id="Coils"/>
    </source>
</evidence>
<dbReference type="PROSITE" id="PS50113">
    <property type="entry name" value="PAC"/>
    <property type="match status" value="1"/>
</dbReference>
<evidence type="ECO:0000256" key="6">
    <source>
        <dbReference type="ARBA" id="ARBA00022692"/>
    </source>
</evidence>
<dbReference type="Pfam" id="PF03924">
    <property type="entry name" value="CHASE"/>
    <property type="match status" value="1"/>
</dbReference>
<dbReference type="Pfam" id="PF02518">
    <property type="entry name" value="HATPase_c"/>
    <property type="match status" value="1"/>
</dbReference>
<dbReference type="InterPro" id="IPR001789">
    <property type="entry name" value="Sig_transdc_resp-reg_receiver"/>
</dbReference>
<evidence type="ECO:0000259" key="17">
    <source>
        <dbReference type="PROSITE" id="PS50110"/>
    </source>
</evidence>
<evidence type="ECO:0000259" key="16">
    <source>
        <dbReference type="PROSITE" id="PS50109"/>
    </source>
</evidence>
<feature type="domain" description="CHASE" evidence="19">
    <location>
        <begin position="84"/>
        <end position="309"/>
    </location>
</feature>
<organism evidence="21 22">
    <name type="scientific">Amphritea opalescens</name>
    <dbReference type="NCBI Taxonomy" id="2490544"/>
    <lineage>
        <taxon>Bacteria</taxon>
        <taxon>Pseudomonadati</taxon>
        <taxon>Pseudomonadota</taxon>
        <taxon>Gammaproteobacteria</taxon>
        <taxon>Oceanospirillales</taxon>
        <taxon>Oceanospirillaceae</taxon>
        <taxon>Amphritea</taxon>
    </lineage>
</organism>
<feature type="modified residue" description="4-aspartylphosphate" evidence="13">
    <location>
        <position position="1036"/>
    </location>
</feature>
<evidence type="ECO:0000256" key="4">
    <source>
        <dbReference type="ARBA" id="ARBA00022475"/>
    </source>
</evidence>
<dbReference type="CDD" id="cd00130">
    <property type="entry name" value="PAS"/>
    <property type="match status" value="1"/>
</dbReference>
<dbReference type="PRINTS" id="PR00344">
    <property type="entry name" value="BCTRLSENSOR"/>
</dbReference>
<dbReference type="SMART" id="SM00091">
    <property type="entry name" value="PAS"/>
    <property type="match status" value="2"/>
</dbReference>
<keyword evidence="7" id="KW-0547">Nucleotide-binding</keyword>
<dbReference type="Pfam" id="PF00512">
    <property type="entry name" value="HisKA"/>
    <property type="match status" value="1"/>
</dbReference>
<dbReference type="PANTHER" id="PTHR45339">
    <property type="entry name" value="HYBRID SIGNAL TRANSDUCTION HISTIDINE KINASE J"/>
    <property type="match status" value="1"/>
</dbReference>
<dbReference type="InterPro" id="IPR005467">
    <property type="entry name" value="His_kinase_dom"/>
</dbReference>
<dbReference type="CDD" id="cd16922">
    <property type="entry name" value="HATPase_EvgS-ArcB-TorS-like"/>
    <property type="match status" value="1"/>
</dbReference>
<feature type="domain" description="PAC" evidence="18">
    <location>
        <begin position="548"/>
        <end position="598"/>
    </location>
</feature>
<dbReference type="Proteomes" id="UP000283087">
    <property type="component" value="Unassembled WGS sequence"/>
</dbReference>
<dbReference type="InterPro" id="IPR006189">
    <property type="entry name" value="CHASE_dom"/>
</dbReference>
<evidence type="ECO:0000256" key="13">
    <source>
        <dbReference type="PROSITE-ProRule" id="PRU00169"/>
    </source>
</evidence>
<dbReference type="GO" id="GO:0005524">
    <property type="term" value="F:ATP binding"/>
    <property type="evidence" value="ECO:0007669"/>
    <property type="project" value="UniProtKB-KW"/>
</dbReference>
<dbReference type="InterPro" id="IPR036641">
    <property type="entry name" value="HPT_dom_sf"/>
</dbReference>
<dbReference type="Pfam" id="PF13426">
    <property type="entry name" value="PAS_9"/>
    <property type="match status" value="2"/>
</dbReference>
<feature type="transmembrane region" description="Helical" evidence="15">
    <location>
        <begin position="21"/>
        <end position="40"/>
    </location>
</feature>
<feature type="coiled-coil region" evidence="14">
    <location>
        <begin position="589"/>
        <end position="616"/>
    </location>
</feature>
<name>A0A430KU82_9GAMM</name>
<dbReference type="Gene3D" id="3.30.450.350">
    <property type="entry name" value="CHASE domain"/>
    <property type="match status" value="1"/>
</dbReference>
<feature type="domain" description="Histidine kinase" evidence="16">
    <location>
        <begin position="616"/>
        <end position="836"/>
    </location>
</feature>